<dbReference type="GO" id="GO:0005634">
    <property type="term" value="C:nucleus"/>
    <property type="evidence" value="ECO:0007669"/>
    <property type="project" value="UniProtKB-SubCell"/>
</dbReference>
<evidence type="ECO:0000256" key="2">
    <source>
        <dbReference type="ARBA" id="ARBA00004173"/>
    </source>
</evidence>
<evidence type="ECO:0000256" key="1">
    <source>
        <dbReference type="ARBA" id="ARBA00004123"/>
    </source>
</evidence>
<dbReference type="GO" id="GO:0047631">
    <property type="term" value="F:ADP-ribose diphosphatase activity"/>
    <property type="evidence" value="ECO:0007669"/>
    <property type="project" value="TreeGrafter"/>
</dbReference>
<protein>
    <recommendedName>
        <fullName evidence="10">Nucleoside diphosphate-linked moiety X motif 6</fullName>
    </recommendedName>
</protein>
<dbReference type="InterPro" id="IPR003293">
    <property type="entry name" value="Nudix_hydrolase6-like"/>
</dbReference>
<dbReference type="InterPro" id="IPR015797">
    <property type="entry name" value="NUDIX_hydrolase-like_dom_sf"/>
</dbReference>
<evidence type="ECO:0000256" key="8">
    <source>
        <dbReference type="ARBA" id="ARBA00023242"/>
    </source>
</evidence>
<dbReference type="FunFam" id="3.90.79.10:FF:000027">
    <property type="entry name" value="nucleoside diphosphate-linked moiety X motif 6"/>
    <property type="match status" value="1"/>
</dbReference>
<evidence type="ECO:0000256" key="7">
    <source>
        <dbReference type="ARBA" id="ARBA00023128"/>
    </source>
</evidence>
<proteinExistence type="inferred from homology"/>
<sequence>MSSLLFICFLNCDKFGFSYTLIQQKREYFHICILPHEIDRFNAARVRIQDWPNDAKIIRETLSTSLNQWRNDKRTSAWLWIPIEQAHVIPIAAELGFAYHNAEERTAVLNQWLLTTKSMIPRFATHQVGVGGAVLHNKTNELLIIKERIGNREIWKLPGADGAIREVFEETGIHSKFESIIGFRQIHRYPGGHGRSDIYFICRLSTLTDTIDFDRNEVLDCKWIKLEDAIKDENPILRRAAKQLLFGLKNGFEQSIDFKLEQIPSIVTGFTFDFFTRPINSNK</sequence>
<evidence type="ECO:0000256" key="4">
    <source>
        <dbReference type="ARBA" id="ARBA00005582"/>
    </source>
</evidence>
<dbReference type="GO" id="GO:0051287">
    <property type="term" value="F:NAD binding"/>
    <property type="evidence" value="ECO:0007669"/>
    <property type="project" value="TreeGrafter"/>
</dbReference>
<dbReference type="PANTHER" id="PTHR13994">
    <property type="entry name" value="NUDIX HYDROLASE RELATED"/>
    <property type="match status" value="1"/>
</dbReference>
<dbReference type="CDD" id="cd04670">
    <property type="entry name" value="NUDIX_ASFGF2_Nudt6"/>
    <property type="match status" value="1"/>
</dbReference>
<evidence type="ECO:0000256" key="9">
    <source>
        <dbReference type="ARBA" id="ARBA00057091"/>
    </source>
</evidence>
<evidence type="ECO:0000256" key="10">
    <source>
        <dbReference type="ARBA" id="ARBA00068898"/>
    </source>
</evidence>
<dbReference type="Gene3D" id="3.40.630.30">
    <property type="match status" value="1"/>
</dbReference>
<evidence type="ECO:0000313" key="12">
    <source>
        <dbReference type="EMBL" id="CAF0910810.1"/>
    </source>
</evidence>
<dbReference type="InterPro" id="IPR000086">
    <property type="entry name" value="NUDIX_hydrolase_dom"/>
</dbReference>
<keyword evidence="8" id="KW-0539">Nucleus</keyword>
<evidence type="ECO:0000313" key="13">
    <source>
        <dbReference type="Proteomes" id="UP000663864"/>
    </source>
</evidence>
<comment type="subcellular location">
    <subcellularLocation>
        <location evidence="3">Cytoplasm</location>
    </subcellularLocation>
    <subcellularLocation>
        <location evidence="2">Mitochondrion</location>
    </subcellularLocation>
    <subcellularLocation>
        <location evidence="1">Nucleus</location>
    </subcellularLocation>
</comment>
<feature type="domain" description="Nudix hydrolase" evidence="11">
    <location>
        <begin position="82"/>
        <end position="246"/>
    </location>
</feature>
<comment type="function">
    <text evidence="9">May contribute to the regulation of cell proliferation.</text>
</comment>
<dbReference type="SUPFAM" id="SSF55811">
    <property type="entry name" value="Nudix"/>
    <property type="match status" value="1"/>
</dbReference>
<dbReference type="Proteomes" id="UP000663864">
    <property type="component" value="Unassembled WGS sequence"/>
</dbReference>
<dbReference type="InterPro" id="IPR040618">
    <property type="entry name" value="Pre-Nudix"/>
</dbReference>
<dbReference type="PRINTS" id="PR01356">
    <property type="entry name" value="GFGPROTEIN"/>
</dbReference>
<dbReference type="GO" id="GO:0035529">
    <property type="term" value="F:NADH pyrophosphatase activity"/>
    <property type="evidence" value="ECO:0007669"/>
    <property type="project" value="TreeGrafter"/>
</dbReference>
<dbReference type="GO" id="GO:0005739">
    <property type="term" value="C:mitochondrion"/>
    <property type="evidence" value="ECO:0007669"/>
    <property type="project" value="UniProtKB-SubCell"/>
</dbReference>
<reference evidence="12" key="1">
    <citation type="submission" date="2021-02" db="EMBL/GenBank/DDBJ databases">
        <authorList>
            <person name="Nowell W R."/>
        </authorList>
    </citation>
    <scope>NUCLEOTIDE SEQUENCE</scope>
</reference>
<dbReference type="EMBL" id="CAJNOT010000247">
    <property type="protein sequence ID" value="CAF0910810.1"/>
    <property type="molecule type" value="Genomic_DNA"/>
</dbReference>
<evidence type="ECO:0000256" key="5">
    <source>
        <dbReference type="ARBA" id="ARBA00022490"/>
    </source>
</evidence>
<accession>A0A814A7U5</accession>
<comment type="similarity">
    <text evidence="4">Belongs to the Nudix hydrolase family.</text>
</comment>
<keyword evidence="7" id="KW-0496">Mitochondrion</keyword>
<gene>
    <name evidence="12" type="ORF">ZHD862_LOCUS7880</name>
</gene>
<evidence type="ECO:0000256" key="3">
    <source>
        <dbReference type="ARBA" id="ARBA00004496"/>
    </source>
</evidence>
<dbReference type="Pfam" id="PF18290">
    <property type="entry name" value="Nudix_hydro"/>
    <property type="match status" value="1"/>
</dbReference>
<name>A0A814A7U5_9BILA</name>
<dbReference type="Gene3D" id="3.90.79.10">
    <property type="entry name" value="Nucleoside Triphosphate Pyrophosphohydrolase"/>
    <property type="match status" value="1"/>
</dbReference>
<evidence type="ECO:0000256" key="6">
    <source>
        <dbReference type="ARBA" id="ARBA00022801"/>
    </source>
</evidence>
<dbReference type="PROSITE" id="PS51462">
    <property type="entry name" value="NUDIX"/>
    <property type="match status" value="1"/>
</dbReference>
<dbReference type="PANTHER" id="PTHR13994:SF13">
    <property type="entry name" value="FI03680P"/>
    <property type="match status" value="1"/>
</dbReference>
<dbReference type="Pfam" id="PF00293">
    <property type="entry name" value="NUDIX"/>
    <property type="match status" value="1"/>
</dbReference>
<comment type="caution">
    <text evidence="12">The sequence shown here is derived from an EMBL/GenBank/DDBJ whole genome shotgun (WGS) entry which is preliminary data.</text>
</comment>
<dbReference type="AlphaFoldDB" id="A0A814A7U5"/>
<keyword evidence="5" id="KW-0963">Cytoplasm</keyword>
<keyword evidence="6" id="KW-0378">Hydrolase</keyword>
<organism evidence="12 13">
    <name type="scientific">Rotaria sordida</name>
    <dbReference type="NCBI Taxonomy" id="392033"/>
    <lineage>
        <taxon>Eukaryota</taxon>
        <taxon>Metazoa</taxon>
        <taxon>Spiralia</taxon>
        <taxon>Gnathifera</taxon>
        <taxon>Rotifera</taxon>
        <taxon>Eurotatoria</taxon>
        <taxon>Bdelloidea</taxon>
        <taxon>Philodinida</taxon>
        <taxon>Philodinidae</taxon>
        <taxon>Rotaria</taxon>
    </lineage>
</organism>
<evidence type="ECO:0000259" key="11">
    <source>
        <dbReference type="PROSITE" id="PS51462"/>
    </source>
</evidence>